<evidence type="ECO:0000313" key="2">
    <source>
        <dbReference type="Proteomes" id="UP000053593"/>
    </source>
</evidence>
<reference evidence="1 2" key="1">
    <citation type="submission" date="2014-04" db="EMBL/GenBank/DDBJ databases">
        <title>Evolutionary Origins and Diversification of the Mycorrhizal Mutualists.</title>
        <authorList>
            <consortium name="DOE Joint Genome Institute"/>
            <consortium name="Mycorrhizal Genomics Consortium"/>
            <person name="Kohler A."/>
            <person name="Kuo A."/>
            <person name="Nagy L.G."/>
            <person name="Floudas D."/>
            <person name="Copeland A."/>
            <person name="Barry K.W."/>
            <person name="Cichocki N."/>
            <person name="Veneault-Fourrey C."/>
            <person name="LaButti K."/>
            <person name="Lindquist E.A."/>
            <person name="Lipzen A."/>
            <person name="Lundell T."/>
            <person name="Morin E."/>
            <person name="Murat C."/>
            <person name="Riley R."/>
            <person name="Ohm R."/>
            <person name="Sun H."/>
            <person name="Tunlid A."/>
            <person name="Henrissat B."/>
            <person name="Grigoriev I.V."/>
            <person name="Hibbett D.S."/>
            <person name="Martin F."/>
        </authorList>
    </citation>
    <scope>NUCLEOTIDE SEQUENCE [LARGE SCALE GENOMIC DNA]</scope>
    <source>
        <strain evidence="1 2">FD-317 M1</strain>
    </source>
</reference>
<dbReference type="HOGENOM" id="CLU_1023281_0_0_1"/>
<dbReference type="GO" id="GO:0005634">
    <property type="term" value="C:nucleus"/>
    <property type="evidence" value="ECO:0007669"/>
    <property type="project" value="TreeGrafter"/>
</dbReference>
<accession>A0A0D0BFV1</accession>
<name>A0A0D0BFV1_9AGAR</name>
<dbReference type="EMBL" id="KN834766">
    <property type="protein sequence ID" value="KIK62800.1"/>
    <property type="molecule type" value="Genomic_DNA"/>
</dbReference>
<gene>
    <name evidence="1" type="ORF">GYMLUDRAFT_260042</name>
</gene>
<evidence type="ECO:0000313" key="1">
    <source>
        <dbReference type="EMBL" id="KIK62800.1"/>
    </source>
</evidence>
<dbReference type="Pfam" id="PF08613">
    <property type="entry name" value="Cyclin"/>
    <property type="match status" value="1"/>
</dbReference>
<dbReference type="GO" id="GO:0019901">
    <property type="term" value="F:protein kinase binding"/>
    <property type="evidence" value="ECO:0007669"/>
    <property type="project" value="InterPro"/>
</dbReference>
<sequence>MLPSDSSMSLYNQMKLLHHSMDSPNLQLVELRPSKYIIDYIVACVADTVDFALRRPLYTERGHVERGKFTEFVATILERAQVKTPVILASLVYIDRVRPFLKISLDEWALERVFLGAVIVASKYLNDIALKNVCWASCTGILGSHDIGVIEREFLWALDWGLRISEDDLLPLYTGIFAAINPQAWSFQSHFYDETASLDGVFDPLCAEFKRQRSITPDDTSSFSLPSSFNKNISLSKSPGRPAYSGSYLRELIQDFPLPPHCMRNNFTTTQI</sequence>
<dbReference type="InterPro" id="IPR036915">
    <property type="entry name" value="Cyclin-like_sf"/>
</dbReference>
<dbReference type="GO" id="GO:0016538">
    <property type="term" value="F:cyclin-dependent protein serine/threonine kinase regulator activity"/>
    <property type="evidence" value="ECO:0007669"/>
    <property type="project" value="TreeGrafter"/>
</dbReference>
<dbReference type="Proteomes" id="UP000053593">
    <property type="component" value="Unassembled WGS sequence"/>
</dbReference>
<dbReference type="CDD" id="cd20557">
    <property type="entry name" value="CYCLIN_ScPCL1-like"/>
    <property type="match status" value="1"/>
</dbReference>
<dbReference type="AlphaFoldDB" id="A0A0D0BFV1"/>
<evidence type="ECO:0008006" key="3">
    <source>
        <dbReference type="Google" id="ProtNLM"/>
    </source>
</evidence>
<dbReference type="InterPro" id="IPR013922">
    <property type="entry name" value="Cyclin_PHO80-like"/>
</dbReference>
<dbReference type="SUPFAM" id="SSF47954">
    <property type="entry name" value="Cyclin-like"/>
    <property type="match status" value="1"/>
</dbReference>
<protein>
    <recommendedName>
        <fullName evidence="3">Cyclin N-terminal domain-containing protein</fullName>
    </recommendedName>
</protein>
<dbReference type="PANTHER" id="PTHR15615:SF10">
    <property type="entry name" value="PHO85 CYCLIN-2-RELATED"/>
    <property type="match status" value="1"/>
</dbReference>
<organism evidence="1 2">
    <name type="scientific">Collybiopsis luxurians FD-317 M1</name>
    <dbReference type="NCBI Taxonomy" id="944289"/>
    <lineage>
        <taxon>Eukaryota</taxon>
        <taxon>Fungi</taxon>
        <taxon>Dikarya</taxon>
        <taxon>Basidiomycota</taxon>
        <taxon>Agaricomycotina</taxon>
        <taxon>Agaricomycetes</taxon>
        <taxon>Agaricomycetidae</taxon>
        <taxon>Agaricales</taxon>
        <taxon>Marasmiineae</taxon>
        <taxon>Omphalotaceae</taxon>
        <taxon>Collybiopsis</taxon>
        <taxon>Collybiopsis luxurians</taxon>
    </lineage>
</organism>
<dbReference type="OrthoDB" id="10250320at2759"/>
<dbReference type="PANTHER" id="PTHR15615">
    <property type="match status" value="1"/>
</dbReference>
<keyword evidence="2" id="KW-1185">Reference proteome</keyword>
<proteinExistence type="predicted"/>
<dbReference type="Gene3D" id="1.10.472.10">
    <property type="entry name" value="Cyclin-like"/>
    <property type="match status" value="1"/>
</dbReference>
<dbReference type="GO" id="GO:0000307">
    <property type="term" value="C:cyclin-dependent protein kinase holoenzyme complex"/>
    <property type="evidence" value="ECO:0007669"/>
    <property type="project" value="TreeGrafter"/>
</dbReference>